<comment type="caution">
    <text evidence="3">The sequence shown here is derived from an EMBL/GenBank/DDBJ whole genome shotgun (WGS) entry which is preliminary data.</text>
</comment>
<keyword evidence="1" id="KW-1133">Transmembrane helix</keyword>
<name>A0A831PIG4_9BACT</name>
<evidence type="ECO:0000259" key="2">
    <source>
        <dbReference type="Pfam" id="PF07670"/>
    </source>
</evidence>
<organism evidence="3">
    <name type="scientific">Geoalkalibacter subterraneus</name>
    <dbReference type="NCBI Taxonomy" id="483547"/>
    <lineage>
        <taxon>Bacteria</taxon>
        <taxon>Pseudomonadati</taxon>
        <taxon>Thermodesulfobacteriota</taxon>
        <taxon>Desulfuromonadia</taxon>
        <taxon>Desulfuromonadales</taxon>
        <taxon>Geoalkalibacteraceae</taxon>
        <taxon>Geoalkalibacter</taxon>
    </lineage>
</organism>
<protein>
    <submittedName>
        <fullName evidence="3">Ferrous iron transporter B</fullName>
    </submittedName>
</protein>
<reference evidence="3" key="1">
    <citation type="journal article" date="2020" name="mSystems">
        <title>Genome- and Community-Level Interaction Insights into Carbon Utilization and Element Cycling Functions of Hydrothermarchaeota in Hydrothermal Sediment.</title>
        <authorList>
            <person name="Zhou Z."/>
            <person name="Liu Y."/>
            <person name="Xu W."/>
            <person name="Pan J."/>
            <person name="Luo Z.H."/>
            <person name="Li M."/>
        </authorList>
    </citation>
    <scope>NUCLEOTIDE SEQUENCE [LARGE SCALE GENOMIC DNA]</scope>
    <source>
        <strain evidence="3">SpSt-1220</strain>
    </source>
</reference>
<dbReference type="PANTHER" id="PTHR43185">
    <property type="entry name" value="FERROUS IRON TRANSPORT PROTEIN B"/>
    <property type="match status" value="1"/>
</dbReference>
<dbReference type="AlphaFoldDB" id="A0A831PIG4"/>
<feature type="non-terminal residue" evidence="3">
    <location>
        <position position="1"/>
    </location>
</feature>
<gene>
    <name evidence="3" type="ORF">ENN94_02875</name>
</gene>
<sequence length="202" mass="22218">WERAWQYIKKAGTVILAVSIILWAAMTFPGLPAEEAQQFEAQRQSVAAASLSEEQRKTRLAEIDNAEGQAAIRHSVAGRIGTFFEPVSQWAGFDWRTNIALVGGFAAKEVIVSTFGTAYSLGELDPEESTSLSARLAADPSWNKYTALALIVFVLLYAPCFVTVVTMARESSWRWALFATTFNTTLGFICAVLIFQIGRLLS</sequence>
<dbReference type="EMBL" id="DSDO01000197">
    <property type="protein sequence ID" value="HDR46624.1"/>
    <property type="molecule type" value="Genomic_DNA"/>
</dbReference>
<feature type="transmembrane region" description="Helical" evidence="1">
    <location>
        <begin position="145"/>
        <end position="168"/>
    </location>
</feature>
<proteinExistence type="predicted"/>
<dbReference type="Pfam" id="PF07670">
    <property type="entry name" value="Gate"/>
    <property type="match status" value="1"/>
</dbReference>
<keyword evidence="1" id="KW-0812">Transmembrane</keyword>
<accession>A0A831PIG4</accession>
<dbReference type="InterPro" id="IPR011642">
    <property type="entry name" value="Gate_dom"/>
</dbReference>
<evidence type="ECO:0000313" key="3">
    <source>
        <dbReference type="EMBL" id="HDR46624.1"/>
    </source>
</evidence>
<keyword evidence="1" id="KW-0472">Membrane</keyword>
<evidence type="ECO:0000256" key="1">
    <source>
        <dbReference type="SAM" id="Phobius"/>
    </source>
</evidence>
<dbReference type="GO" id="GO:0015093">
    <property type="term" value="F:ferrous iron transmembrane transporter activity"/>
    <property type="evidence" value="ECO:0007669"/>
    <property type="project" value="TreeGrafter"/>
</dbReference>
<dbReference type="InterPro" id="IPR050860">
    <property type="entry name" value="FeoB_GTPase"/>
</dbReference>
<dbReference type="GO" id="GO:0005886">
    <property type="term" value="C:plasma membrane"/>
    <property type="evidence" value="ECO:0007669"/>
    <property type="project" value="TreeGrafter"/>
</dbReference>
<dbReference type="PANTHER" id="PTHR43185:SF1">
    <property type="entry name" value="FE(2+) TRANSPORTER FEOB"/>
    <property type="match status" value="1"/>
</dbReference>
<feature type="domain" description="Nucleoside transporter/FeoB GTPase Gate" evidence="2">
    <location>
        <begin position="9"/>
        <end position="171"/>
    </location>
</feature>
<dbReference type="Proteomes" id="UP000886162">
    <property type="component" value="Unassembled WGS sequence"/>
</dbReference>
<feature type="transmembrane region" description="Helical" evidence="1">
    <location>
        <begin position="12"/>
        <end position="31"/>
    </location>
</feature>
<feature type="transmembrane region" description="Helical" evidence="1">
    <location>
        <begin position="175"/>
        <end position="197"/>
    </location>
</feature>